<dbReference type="OrthoDB" id="10557055at2759"/>
<evidence type="ECO:0000256" key="1">
    <source>
        <dbReference type="SAM" id="MobiDB-lite"/>
    </source>
</evidence>
<dbReference type="Proteomes" id="UP000007014">
    <property type="component" value="Chromosome 12"/>
</dbReference>
<dbReference type="Gramene" id="CML299CT">
    <property type="protein sequence ID" value="CML299CT"/>
    <property type="gene ID" value="CML299C"/>
</dbReference>
<dbReference type="STRING" id="280699.M1VIF7"/>
<keyword evidence="2" id="KW-1133">Transmembrane helix</keyword>
<evidence type="ECO:0000313" key="4">
    <source>
        <dbReference type="EMBL" id="BAM80873.1"/>
    </source>
</evidence>
<gene>
    <name evidence="4" type="ORF">CYME_CML299C</name>
</gene>
<evidence type="ECO:0000256" key="2">
    <source>
        <dbReference type="SAM" id="Phobius"/>
    </source>
</evidence>
<evidence type="ECO:0000259" key="3">
    <source>
        <dbReference type="Pfam" id="PF00004"/>
    </source>
</evidence>
<keyword evidence="5" id="KW-1185">Reference proteome</keyword>
<dbReference type="KEGG" id="cme:CYME_CML299C"/>
<dbReference type="GO" id="GO:0016887">
    <property type="term" value="F:ATP hydrolysis activity"/>
    <property type="evidence" value="ECO:0007669"/>
    <property type="project" value="InterPro"/>
</dbReference>
<reference evidence="4 5" key="1">
    <citation type="journal article" date="2004" name="Nature">
        <title>Genome sequence of the ultrasmall unicellular red alga Cyanidioschyzon merolae 10D.</title>
        <authorList>
            <person name="Matsuzaki M."/>
            <person name="Misumi O."/>
            <person name="Shin-i T."/>
            <person name="Maruyama S."/>
            <person name="Takahara M."/>
            <person name="Miyagishima S."/>
            <person name="Mori T."/>
            <person name="Nishida K."/>
            <person name="Yagisawa F."/>
            <person name="Nishida K."/>
            <person name="Yoshida Y."/>
            <person name="Nishimura Y."/>
            <person name="Nakao S."/>
            <person name="Kobayashi T."/>
            <person name="Momoyama Y."/>
            <person name="Higashiyama T."/>
            <person name="Minoda A."/>
            <person name="Sano M."/>
            <person name="Nomoto H."/>
            <person name="Oishi K."/>
            <person name="Hayashi H."/>
            <person name="Ohta F."/>
            <person name="Nishizaka S."/>
            <person name="Haga S."/>
            <person name="Miura S."/>
            <person name="Morishita T."/>
            <person name="Kabeya Y."/>
            <person name="Terasawa K."/>
            <person name="Suzuki Y."/>
            <person name="Ishii Y."/>
            <person name="Asakawa S."/>
            <person name="Takano H."/>
            <person name="Ohta N."/>
            <person name="Kuroiwa H."/>
            <person name="Tanaka K."/>
            <person name="Shimizu N."/>
            <person name="Sugano S."/>
            <person name="Sato N."/>
            <person name="Nozaki H."/>
            <person name="Ogasawara N."/>
            <person name="Kohara Y."/>
            <person name="Kuroiwa T."/>
        </authorList>
    </citation>
    <scope>NUCLEOTIDE SEQUENCE [LARGE SCALE GENOMIC DNA]</scope>
    <source>
        <strain evidence="4 5">10D</strain>
    </source>
</reference>
<dbReference type="PANTHER" id="PTHR23077">
    <property type="entry name" value="AAA-FAMILY ATPASE"/>
    <property type="match status" value="1"/>
</dbReference>
<dbReference type="eggNOG" id="KOG0730">
    <property type="taxonomic scope" value="Eukaryota"/>
</dbReference>
<evidence type="ECO:0000313" key="5">
    <source>
        <dbReference type="Proteomes" id="UP000007014"/>
    </source>
</evidence>
<name>M1VIF7_CYAM1</name>
<reference evidence="4 5" key="2">
    <citation type="journal article" date="2007" name="BMC Biol.">
        <title>A 100%-complete sequence reveals unusually simple genomic features in the hot-spring red alga Cyanidioschyzon merolae.</title>
        <authorList>
            <person name="Nozaki H."/>
            <person name="Takano H."/>
            <person name="Misumi O."/>
            <person name="Terasawa K."/>
            <person name="Matsuzaki M."/>
            <person name="Maruyama S."/>
            <person name="Nishida K."/>
            <person name="Yagisawa F."/>
            <person name="Yoshida Y."/>
            <person name="Fujiwara T."/>
            <person name="Takio S."/>
            <person name="Tamura K."/>
            <person name="Chung S.J."/>
            <person name="Nakamura S."/>
            <person name="Kuroiwa H."/>
            <person name="Tanaka K."/>
            <person name="Sato N."/>
            <person name="Kuroiwa T."/>
        </authorList>
    </citation>
    <scope>NUCLEOTIDE SEQUENCE [LARGE SCALE GENOMIC DNA]</scope>
    <source>
        <strain evidence="4 5">10D</strain>
    </source>
</reference>
<dbReference type="HOGENOM" id="CLU_611621_0_0_1"/>
<organism evidence="4 5">
    <name type="scientific">Cyanidioschyzon merolae (strain NIES-3377 / 10D)</name>
    <name type="common">Unicellular red alga</name>
    <dbReference type="NCBI Taxonomy" id="280699"/>
    <lineage>
        <taxon>Eukaryota</taxon>
        <taxon>Rhodophyta</taxon>
        <taxon>Bangiophyceae</taxon>
        <taxon>Cyanidiales</taxon>
        <taxon>Cyanidiaceae</taxon>
        <taxon>Cyanidioschyzon</taxon>
    </lineage>
</organism>
<dbReference type="Pfam" id="PF00004">
    <property type="entry name" value="AAA"/>
    <property type="match status" value="1"/>
</dbReference>
<dbReference type="RefSeq" id="XP_005536909.1">
    <property type="nucleotide sequence ID" value="XM_005536852.1"/>
</dbReference>
<keyword evidence="2" id="KW-0812">Transmembrane</keyword>
<accession>M1VIF7</accession>
<feature type="region of interest" description="Disordered" evidence="1">
    <location>
        <begin position="389"/>
        <end position="410"/>
    </location>
</feature>
<dbReference type="EMBL" id="AP006494">
    <property type="protein sequence ID" value="BAM80873.1"/>
    <property type="molecule type" value="Genomic_DNA"/>
</dbReference>
<dbReference type="GO" id="GO:0005524">
    <property type="term" value="F:ATP binding"/>
    <property type="evidence" value="ECO:0007669"/>
    <property type="project" value="InterPro"/>
</dbReference>
<dbReference type="AlphaFoldDB" id="M1VIF7"/>
<dbReference type="InterPro" id="IPR050168">
    <property type="entry name" value="AAA_ATPase_domain"/>
</dbReference>
<feature type="transmembrane region" description="Helical" evidence="2">
    <location>
        <begin position="113"/>
        <end position="139"/>
    </location>
</feature>
<dbReference type="InterPro" id="IPR003959">
    <property type="entry name" value="ATPase_AAA_core"/>
</dbReference>
<dbReference type="PANTHER" id="PTHR23077:SF117">
    <property type="entry name" value="AAA+ ATPASE DOMAIN-CONTAINING PROTEIN"/>
    <property type="match status" value="1"/>
</dbReference>
<protein>
    <recommendedName>
        <fullName evidence="3">ATPase AAA-type core domain-containing protein</fullName>
    </recommendedName>
</protein>
<sequence length="448" mass="49009">MIGNALSQGRKLWIFGGTRRERHEAVRRAAAELGVRLCWLSAPQCVEKGLQTCLRRIAAELAQQPGALVIMDWERIAAWYRLYGERFHIDSFPDEFGTSSPGTATEEVLIMRLGAFVGVVSSAVIVTCATLVPIALRWFEPAALLPLNVYGASWSDQGNQDTVNSHALQNAAGGELRYSGLWLRMYRDNNGALARIRRMLLPTTTELATWRRFGVAMPRCVLVHGPPASGKTALVYAFADLAAERGIPCHLITRSNLYSGYLGETERELRQLFRPVSAEVGARRPILCFDDIDLFFSCGRSQGAQQTTDDALATTDRFTSRLLGTLLSEIDGALESNTKDNLSAKLLLTATELDALDAALLRPGRCDACIALASTGAPEPRSIRPSRLETRTCQASGTAERAPGADTSPRTTLWRVRAQRLASWERLLGSTGQAHDVPDEKVGAENVL</sequence>
<feature type="domain" description="ATPase AAA-type core" evidence="3">
    <location>
        <begin position="221"/>
        <end position="371"/>
    </location>
</feature>
<dbReference type="SUPFAM" id="SSF52540">
    <property type="entry name" value="P-loop containing nucleoside triphosphate hydrolases"/>
    <property type="match status" value="1"/>
</dbReference>
<keyword evidence="2" id="KW-0472">Membrane</keyword>
<dbReference type="Gene3D" id="3.40.50.300">
    <property type="entry name" value="P-loop containing nucleotide triphosphate hydrolases"/>
    <property type="match status" value="1"/>
</dbReference>
<proteinExistence type="predicted"/>
<dbReference type="InterPro" id="IPR027417">
    <property type="entry name" value="P-loop_NTPase"/>
</dbReference>
<dbReference type="GeneID" id="16994737"/>